<reference evidence="11" key="1">
    <citation type="submission" date="2025-08" db="UniProtKB">
        <authorList>
            <consortium name="RefSeq"/>
        </authorList>
    </citation>
    <scope>IDENTIFICATION</scope>
    <source>
        <tissue evidence="11">Fruit stalk</tissue>
    </source>
</reference>
<comment type="subcellular location">
    <subcellularLocation>
        <location evidence="1">Secreted</location>
        <location evidence="1">Extracellular space</location>
        <location evidence="1">Apoplast</location>
    </subcellularLocation>
</comment>
<evidence type="ECO:0000256" key="9">
    <source>
        <dbReference type="SAM" id="SignalP"/>
    </source>
</evidence>
<dbReference type="GO" id="GO:2000280">
    <property type="term" value="P:regulation of root development"/>
    <property type="evidence" value="ECO:0007669"/>
    <property type="project" value="TreeGrafter"/>
</dbReference>
<dbReference type="AlphaFoldDB" id="A0A6P5ZIM0"/>
<evidence type="ECO:0000256" key="4">
    <source>
        <dbReference type="ARBA" id="ARBA00022525"/>
    </source>
</evidence>
<feature type="compositionally biased region" description="Low complexity" evidence="8">
    <location>
        <begin position="146"/>
        <end position="158"/>
    </location>
</feature>
<dbReference type="GO" id="GO:0005179">
    <property type="term" value="F:hormone activity"/>
    <property type="evidence" value="ECO:0007669"/>
    <property type="project" value="UniProtKB-KW"/>
</dbReference>
<evidence type="ECO:0000256" key="7">
    <source>
        <dbReference type="ARBA" id="ARBA00023278"/>
    </source>
</evidence>
<dbReference type="KEGG" id="dzi:111301059"/>
<dbReference type="RefSeq" id="XP_022752305.1">
    <property type="nucleotide sequence ID" value="XM_022896570.1"/>
</dbReference>
<keyword evidence="4" id="KW-0964">Secreted</keyword>
<evidence type="ECO:0000256" key="1">
    <source>
        <dbReference type="ARBA" id="ARBA00004271"/>
    </source>
</evidence>
<feature type="chain" id="PRO_5027664639" evidence="9">
    <location>
        <begin position="24"/>
        <end position="224"/>
    </location>
</feature>
<dbReference type="GO" id="GO:1901371">
    <property type="term" value="P:regulation of leaf morphogenesis"/>
    <property type="evidence" value="ECO:0007669"/>
    <property type="project" value="TreeGrafter"/>
</dbReference>
<dbReference type="PANTHER" id="PTHR33348">
    <property type="entry name" value="PRECURSOR OF CEP5"/>
    <property type="match status" value="1"/>
</dbReference>
<dbReference type="InterPro" id="IPR033250">
    <property type="entry name" value="CEP"/>
</dbReference>
<evidence type="ECO:0000256" key="3">
    <source>
        <dbReference type="ARBA" id="ARBA00022523"/>
    </source>
</evidence>
<evidence type="ECO:0000256" key="8">
    <source>
        <dbReference type="SAM" id="MobiDB-lite"/>
    </source>
</evidence>
<feature type="compositionally biased region" description="Basic and acidic residues" evidence="8">
    <location>
        <begin position="188"/>
        <end position="201"/>
    </location>
</feature>
<proteinExistence type="inferred from homology"/>
<protein>
    <submittedName>
        <fullName evidence="11">Precursor of CEP9-like</fullName>
    </submittedName>
</protein>
<sequence length="224" mass="23349">MDKCAVFLLAVIACSHLVFSVEGRKIKSVSKLGSKQSNQVDNSAVHKEDHQPAAPSYIPNADAHHSASASGKKEVLSPPTPTKSSDFGDSLAGYSEDFLPAKAGSSPGGVGHSFAEDHEDTEQKSGRISPSNNKHSIAGAKEDSRPSSPGHSPGAGHSLAEDDENTENSFAEDDENTEQKSGSISPSNDKHSIAEVKEDFRPTNPGPSPGAGHAFPGKNSEPNA</sequence>
<dbReference type="GeneID" id="111301059"/>
<dbReference type="Proteomes" id="UP000515121">
    <property type="component" value="Unplaced"/>
</dbReference>
<keyword evidence="7" id="KW-0379">Hydroxylation</keyword>
<accession>A0A6P5ZIM0</accession>
<name>A0A6P5ZIM0_DURZI</name>
<feature type="signal peptide" evidence="9">
    <location>
        <begin position="1"/>
        <end position="23"/>
    </location>
</feature>
<keyword evidence="6 9" id="KW-0732">Signal</keyword>
<feature type="compositionally biased region" description="Polar residues" evidence="8">
    <location>
        <begin position="126"/>
        <end position="135"/>
    </location>
</feature>
<organism evidence="10 11">
    <name type="scientific">Durio zibethinus</name>
    <name type="common">Durian</name>
    <dbReference type="NCBI Taxonomy" id="66656"/>
    <lineage>
        <taxon>Eukaryota</taxon>
        <taxon>Viridiplantae</taxon>
        <taxon>Streptophyta</taxon>
        <taxon>Embryophyta</taxon>
        <taxon>Tracheophyta</taxon>
        <taxon>Spermatophyta</taxon>
        <taxon>Magnoliopsida</taxon>
        <taxon>eudicotyledons</taxon>
        <taxon>Gunneridae</taxon>
        <taxon>Pentapetalae</taxon>
        <taxon>rosids</taxon>
        <taxon>malvids</taxon>
        <taxon>Malvales</taxon>
        <taxon>Malvaceae</taxon>
        <taxon>Helicteroideae</taxon>
        <taxon>Durio</taxon>
    </lineage>
</organism>
<feature type="region of interest" description="Disordered" evidence="8">
    <location>
        <begin position="30"/>
        <end position="224"/>
    </location>
</feature>
<keyword evidence="5" id="KW-0372">Hormone</keyword>
<evidence type="ECO:0000256" key="5">
    <source>
        <dbReference type="ARBA" id="ARBA00022702"/>
    </source>
</evidence>
<evidence type="ECO:0000256" key="6">
    <source>
        <dbReference type="ARBA" id="ARBA00022729"/>
    </source>
</evidence>
<keyword evidence="3" id="KW-0052">Apoplast</keyword>
<dbReference type="PANTHER" id="PTHR33348:SF44">
    <property type="entry name" value="PRECURSOR OF CEP6"/>
    <property type="match status" value="1"/>
</dbReference>
<feature type="compositionally biased region" description="Acidic residues" evidence="8">
    <location>
        <begin position="161"/>
        <end position="176"/>
    </location>
</feature>
<evidence type="ECO:0000313" key="10">
    <source>
        <dbReference type="Proteomes" id="UP000515121"/>
    </source>
</evidence>
<dbReference type="GO" id="GO:1902025">
    <property type="term" value="P:nitrate import"/>
    <property type="evidence" value="ECO:0007669"/>
    <property type="project" value="TreeGrafter"/>
</dbReference>
<gene>
    <name evidence="11" type="primary">LOC111301059</name>
</gene>
<dbReference type="GO" id="GO:0006995">
    <property type="term" value="P:cellular response to nitrogen starvation"/>
    <property type="evidence" value="ECO:0007669"/>
    <property type="project" value="UniProtKB-ARBA"/>
</dbReference>
<evidence type="ECO:0000256" key="2">
    <source>
        <dbReference type="ARBA" id="ARBA00008963"/>
    </source>
</evidence>
<dbReference type="GO" id="GO:0048364">
    <property type="term" value="P:root development"/>
    <property type="evidence" value="ECO:0007669"/>
    <property type="project" value="InterPro"/>
</dbReference>
<feature type="compositionally biased region" description="Polar residues" evidence="8">
    <location>
        <begin position="31"/>
        <end position="42"/>
    </location>
</feature>
<dbReference type="GO" id="GO:0048046">
    <property type="term" value="C:apoplast"/>
    <property type="evidence" value="ECO:0007669"/>
    <property type="project" value="UniProtKB-SubCell"/>
</dbReference>
<evidence type="ECO:0000313" key="11">
    <source>
        <dbReference type="RefSeq" id="XP_022752305.1"/>
    </source>
</evidence>
<comment type="similarity">
    <text evidence="2">Belongs to the C-terminally encoded plant signaling peptide (CEP) family.</text>
</comment>
<dbReference type="OrthoDB" id="1675975at2759"/>
<keyword evidence="10" id="KW-1185">Reference proteome</keyword>